<keyword evidence="3" id="KW-0597">Phosphoprotein</keyword>
<reference evidence="7" key="1">
    <citation type="submission" date="2014-03" db="EMBL/GenBank/DDBJ databases">
        <title>Complete genome of Pseudomonas balearica DSM 6083T, a sewage water isolate from an enrichment with 2-methylnaphthalene.</title>
        <authorList>
            <person name="Salva-Serra F."/>
            <person name="Jaen-Luchoro D."/>
            <person name="Busquets A."/>
            <person name="Pena A."/>
            <person name="Gomila M."/>
            <person name="Bosch R."/>
            <person name="Nogales B."/>
            <person name="Garcia-Valdes E."/>
            <person name="Lalucat J."/>
            <person name="Bennasar A."/>
        </authorList>
    </citation>
    <scope>NUCLEOTIDE SEQUENCE [LARGE SCALE GENOMIC DNA]</scope>
    <source>
        <strain evidence="7">DSM 6083</strain>
    </source>
</reference>
<dbReference type="CDD" id="cd00082">
    <property type="entry name" value="HisKA"/>
    <property type="match status" value="1"/>
</dbReference>
<dbReference type="Pfam" id="PF02518">
    <property type="entry name" value="HATPase_c"/>
    <property type="match status" value="1"/>
</dbReference>
<accession>A0A8D3Y214</accession>
<reference evidence="5 7" key="3">
    <citation type="journal article" name="Genome Announc.">
        <title>Complete Genome Sequence of Pseudomonas balearica DSM 6083T.</title>
        <authorList>
            <person name="Bennasar-Figueras A."/>
            <person name="Salva-Serra F."/>
            <person name="Jaen-Luchoro D."/>
            <person name="Segui C."/>
            <person name="Aliaga F."/>
            <person name="Busquets A."/>
            <person name="Gomila M."/>
            <person name="Moore E.R."/>
            <person name="Lalucat J."/>
        </authorList>
    </citation>
    <scope>NUCLEOTIDE SEQUENCE [LARGE SCALE GENOMIC DNA]</scope>
    <source>
        <strain evidence="7">DSM 6083</strain>
        <strain evidence="5">DSM6083</strain>
    </source>
</reference>
<evidence type="ECO:0000313" key="8">
    <source>
        <dbReference type="Proteomes" id="UP000182276"/>
    </source>
</evidence>
<dbReference type="PANTHER" id="PTHR43065">
    <property type="entry name" value="SENSOR HISTIDINE KINASE"/>
    <property type="match status" value="1"/>
</dbReference>
<keyword evidence="5" id="KW-0418">Kinase</keyword>
<evidence type="ECO:0000313" key="5">
    <source>
        <dbReference type="EMBL" id="AJE15769.1"/>
    </source>
</evidence>
<evidence type="ECO:0000256" key="3">
    <source>
        <dbReference type="ARBA" id="ARBA00022553"/>
    </source>
</evidence>
<dbReference type="PROSITE" id="PS50109">
    <property type="entry name" value="HIS_KIN"/>
    <property type="match status" value="1"/>
</dbReference>
<dbReference type="SMART" id="SM00388">
    <property type="entry name" value="HisKA"/>
    <property type="match status" value="1"/>
</dbReference>
<protein>
    <recommendedName>
        <fullName evidence="2">histidine kinase</fullName>
        <ecNumber evidence="2">2.7.13.3</ecNumber>
    </recommendedName>
</protein>
<dbReference type="InterPro" id="IPR036890">
    <property type="entry name" value="HATPase_C_sf"/>
</dbReference>
<feature type="domain" description="Histidine kinase" evidence="4">
    <location>
        <begin position="182"/>
        <end position="387"/>
    </location>
</feature>
<dbReference type="AlphaFoldDB" id="A0A8D3Y214"/>
<dbReference type="Proteomes" id="UP000031271">
    <property type="component" value="Chromosome"/>
</dbReference>
<dbReference type="Gene3D" id="3.30.450.20">
    <property type="entry name" value="PAS domain"/>
    <property type="match status" value="1"/>
</dbReference>
<reference evidence="6 8" key="2">
    <citation type="submission" date="2016-10" db="EMBL/GenBank/DDBJ databases">
        <authorList>
            <person name="Varghese N."/>
            <person name="Submissions S."/>
        </authorList>
    </citation>
    <scope>NUCLEOTIDE SEQUENCE [LARGE SCALE GENOMIC DNA]</scope>
    <source>
        <strain evidence="6 8">DSM 6083</strain>
    </source>
</reference>
<dbReference type="KEGG" id="pbm:CL52_12300"/>
<dbReference type="InterPro" id="IPR035965">
    <property type="entry name" value="PAS-like_dom_sf"/>
</dbReference>
<dbReference type="Gene3D" id="1.10.287.130">
    <property type="match status" value="1"/>
</dbReference>
<dbReference type="InterPro" id="IPR003661">
    <property type="entry name" value="HisK_dim/P_dom"/>
</dbReference>
<dbReference type="SUPFAM" id="SSF55785">
    <property type="entry name" value="PYP-like sensor domain (PAS domain)"/>
    <property type="match status" value="1"/>
</dbReference>
<dbReference type="SMART" id="SM00387">
    <property type="entry name" value="HATPase_c"/>
    <property type="match status" value="1"/>
</dbReference>
<dbReference type="Gene3D" id="3.30.565.10">
    <property type="entry name" value="Histidine kinase-like ATPase, C-terminal domain"/>
    <property type="match status" value="1"/>
</dbReference>
<dbReference type="InterPro" id="IPR005467">
    <property type="entry name" value="His_kinase_dom"/>
</dbReference>
<dbReference type="PRINTS" id="PR00344">
    <property type="entry name" value="BCTRLSENSOR"/>
</dbReference>
<dbReference type="SMART" id="SM00091">
    <property type="entry name" value="PAS"/>
    <property type="match status" value="1"/>
</dbReference>
<comment type="catalytic activity">
    <reaction evidence="1">
        <text>ATP + protein L-histidine = ADP + protein N-phospho-L-histidine.</text>
        <dbReference type="EC" id="2.7.13.3"/>
    </reaction>
</comment>
<name>A0A8D3Y214_9GAMM</name>
<proteinExistence type="predicted"/>
<sequence length="395" mass="42940">MSTTAHHATTSPPVATPKERALDDLARLARQLDVSYGQVEARVAELTGQLEAASLLRQQEIAEKESLVRRHQSLLDLLPGGVVVIDGRGIVDEANPAALDLLGADLLGRLWRDVIAQRFAPRGDDGHEVSLRDGRRVAIATRSLESEPGQLVLLTDLTETRRLQEQLARHQRLSSLGRMVASLAHQVRTPLSAALIYASHLQQGALNPDQQSRFAGRLKARLEDMERQVRDMLVFARGDLPLTDRLTPTALLAALRSAAEPLLQGIEVRWQCDVAAGELLCNRDTLVGALCNLLDNARQAAGEPARLKVHVYRRRSVVRLCVSDNGMGIAPAVLARLGEPFFTTKASGTGLGLAVAMAVARAHHGELQVRSRLGRGTCVRLSLPLIAVQELADDR</sequence>
<organism evidence="5 7">
    <name type="scientific">Stutzerimonas balearica DSM 6083</name>
    <dbReference type="NCBI Taxonomy" id="1123016"/>
    <lineage>
        <taxon>Bacteria</taxon>
        <taxon>Pseudomonadati</taxon>
        <taxon>Pseudomonadota</taxon>
        <taxon>Gammaproteobacteria</taxon>
        <taxon>Pseudomonadales</taxon>
        <taxon>Pseudomonadaceae</taxon>
        <taxon>Stutzerimonas</taxon>
    </lineage>
</organism>
<evidence type="ECO:0000259" key="4">
    <source>
        <dbReference type="PROSITE" id="PS50109"/>
    </source>
</evidence>
<dbReference type="SUPFAM" id="SSF47384">
    <property type="entry name" value="Homodimeric domain of signal transducing histidine kinase"/>
    <property type="match status" value="1"/>
</dbReference>
<evidence type="ECO:0000313" key="6">
    <source>
        <dbReference type="EMBL" id="SDM52394.1"/>
    </source>
</evidence>
<evidence type="ECO:0000256" key="2">
    <source>
        <dbReference type="ARBA" id="ARBA00012438"/>
    </source>
</evidence>
<dbReference type="EC" id="2.7.13.3" evidence="2"/>
<dbReference type="InterPro" id="IPR036097">
    <property type="entry name" value="HisK_dim/P_sf"/>
</dbReference>
<dbReference type="InterPro" id="IPR000014">
    <property type="entry name" value="PAS"/>
</dbReference>
<dbReference type="SUPFAM" id="SSF55874">
    <property type="entry name" value="ATPase domain of HSP90 chaperone/DNA topoisomerase II/histidine kinase"/>
    <property type="match status" value="1"/>
</dbReference>
<evidence type="ECO:0000256" key="1">
    <source>
        <dbReference type="ARBA" id="ARBA00000085"/>
    </source>
</evidence>
<dbReference type="Pfam" id="PF13188">
    <property type="entry name" value="PAS_8"/>
    <property type="match status" value="1"/>
</dbReference>
<dbReference type="InterPro" id="IPR004358">
    <property type="entry name" value="Sig_transdc_His_kin-like_C"/>
</dbReference>
<dbReference type="GO" id="GO:0000155">
    <property type="term" value="F:phosphorelay sensor kinase activity"/>
    <property type="evidence" value="ECO:0007669"/>
    <property type="project" value="InterPro"/>
</dbReference>
<dbReference type="Proteomes" id="UP000182276">
    <property type="component" value="Unassembled WGS sequence"/>
</dbReference>
<dbReference type="Pfam" id="PF00512">
    <property type="entry name" value="HisKA"/>
    <property type="match status" value="1"/>
</dbReference>
<evidence type="ECO:0000313" key="7">
    <source>
        <dbReference type="Proteomes" id="UP000031271"/>
    </source>
</evidence>
<gene>
    <name evidence="5" type="ORF">CL52_12300</name>
    <name evidence="6" type="ORF">SAMN05660875_105373</name>
</gene>
<keyword evidence="8" id="KW-1185">Reference proteome</keyword>
<dbReference type="EMBL" id="FNHO01000005">
    <property type="protein sequence ID" value="SDM52394.1"/>
    <property type="molecule type" value="Genomic_DNA"/>
</dbReference>
<keyword evidence="5" id="KW-0808">Transferase</keyword>
<dbReference type="InterPro" id="IPR003594">
    <property type="entry name" value="HATPase_dom"/>
</dbReference>
<dbReference type="PANTHER" id="PTHR43065:SF29">
    <property type="entry name" value="SENSOR PROTEIN KINASE FLES"/>
    <property type="match status" value="1"/>
</dbReference>
<dbReference type="EMBL" id="CP007511">
    <property type="protein sequence ID" value="AJE15769.1"/>
    <property type="molecule type" value="Genomic_DNA"/>
</dbReference>